<dbReference type="PROSITE" id="PS51462">
    <property type="entry name" value="NUDIX"/>
    <property type="match status" value="1"/>
</dbReference>
<comment type="similarity">
    <text evidence="1 6">Belongs to the Nudix hydrolase family.</text>
</comment>
<gene>
    <name evidence="8" type="ORF">H9838_00835</name>
</gene>
<keyword evidence="4 6" id="KW-0378">Hydrolase</keyword>
<evidence type="ECO:0000313" key="8">
    <source>
        <dbReference type="EMBL" id="HIY25703.1"/>
    </source>
</evidence>
<name>A0A9D2BZ34_9FIRM</name>
<dbReference type="InterPro" id="IPR020476">
    <property type="entry name" value="Nudix_hydrolase"/>
</dbReference>
<dbReference type="GO" id="GO:0006167">
    <property type="term" value="P:AMP biosynthetic process"/>
    <property type="evidence" value="ECO:0007669"/>
    <property type="project" value="TreeGrafter"/>
</dbReference>
<feature type="domain" description="Nudix hydrolase" evidence="7">
    <location>
        <begin position="2"/>
        <end position="130"/>
    </location>
</feature>
<dbReference type="Gene3D" id="3.90.79.10">
    <property type="entry name" value="Nucleoside Triphosphate Pyrophosphohydrolase"/>
    <property type="match status" value="1"/>
</dbReference>
<keyword evidence="3" id="KW-0547">Nucleotide-binding</keyword>
<evidence type="ECO:0000256" key="1">
    <source>
        <dbReference type="ARBA" id="ARBA00005582"/>
    </source>
</evidence>
<dbReference type="InterPro" id="IPR000086">
    <property type="entry name" value="NUDIX_hydrolase_dom"/>
</dbReference>
<accession>A0A9D2BZ34</accession>
<reference evidence="8" key="2">
    <citation type="submission" date="2021-04" db="EMBL/GenBank/DDBJ databases">
        <authorList>
            <person name="Gilroy R."/>
        </authorList>
    </citation>
    <scope>NUCLEOTIDE SEQUENCE</scope>
    <source>
        <strain evidence="8">1282</strain>
    </source>
</reference>
<organism evidence="8 9">
    <name type="scientific">Candidatus Acutalibacter pullistercoris</name>
    <dbReference type="NCBI Taxonomy" id="2838418"/>
    <lineage>
        <taxon>Bacteria</taxon>
        <taxon>Bacillati</taxon>
        <taxon>Bacillota</taxon>
        <taxon>Clostridia</taxon>
        <taxon>Eubacteriales</taxon>
        <taxon>Acutalibacteraceae</taxon>
        <taxon>Acutalibacter</taxon>
    </lineage>
</organism>
<proteinExistence type="inferred from homology"/>
<dbReference type="PANTHER" id="PTHR21340">
    <property type="entry name" value="DIADENOSINE 5,5-P1,P4-TETRAPHOSPHATE PYROPHOSPHOHYDROLASE MUTT"/>
    <property type="match status" value="1"/>
</dbReference>
<dbReference type="Proteomes" id="UP000823915">
    <property type="component" value="Unassembled WGS sequence"/>
</dbReference>
<dbReference type="InterPro" id="IPR003565">
    <property type="entry name" value="Tetra_PHTase"/>
</dbReference>
<dbReference type="CDD" id="cd03428">
    <property type="entry name" value="NUDIX_Ap4A_Nudt2"/>
    <property type="match status" value="1"/>
</dbReference>
<dbReference type="PRINTS" id="PR00502">
    <property type="entry name" value="NUDIXFAMILY"/>
</dbReference>
<dbReference type="GO" id="GO:0004081">
    <property type="term" value="F:bis(5'-nucleosyl)-tetraphosphatase (asymmetrical) activity"/>
    <property type="evidence" value="ECO:0007669"/>
    <property type="project" value="TreeGrafter"/>
</dbReference>
<evidence type="ECO:0000256" key="2">
    <source>
        <dbReference type="ARBA" id="ARBA00018911"/>
    </source>
</evidence>
<evidence type="ECO:0000256" key="3">
    <source>
        <dbReference type="ARBA" id="ARBA00022741"/>
    </source>
</evidence>
<protein>
    <recommendedName>
        <fullName evidence="2">Bis(5'-nucleosyl)-tetraphosphatase [asymmetrical]</fullName>
    </recommendedName>
    <alternativeName>
        <fullName evidence="5">Diadenosine 5',5'''-P1,P4-tetraphosphate asymmetrical hydrolase</fullName>
    </alternativeName>
</protein>
<dbReference type="AlphaFoldDB" id="A0A9D2BZ34"/>
<dbReference type="InterPro" id="IPR051325">
    <property type="entry name" value="Nudix_hydrolase_domain"/>
</dbReference>
<comment type="caution">
    <text evidence="8">The sequence shown here is derived from an EMBL/GenBank/DDBJ whole genome shotgun (WGS) entry which is preliminary data.</text>
</comment>
<evidence type="ECO:0000313" key="9">
    <source>
        <dbReference type="Proteomes" id="UP000823915"/>
    </source>
</evidence>
<dbReference type="EMBL" id="DXDU01000010">
    <property type="protein sequence ID" value="HIY25703.1"/>
    <property type="molecule type" value="Genomic_DNA"/>
</dbReference>
<dbReference type="GO" id="GO:0006754">
    <property type="term" value="P:ATP biosynthetic process"/>
    <property type="evidence" value="ECO:0007669"/>
    <property type="project" value="TreeGrafter"/>
</dbReference>
<evidence type="ECO:0000256" key="4">
    <source>
        <dbReference type="ARBA" id="ARBA00022801"/>
    </source>
</evidence>
<dbReference type="PANTHER" id="PTHR21340:SF0">
    <property type="entry name" value="BIS(5'-NUCLEOSYL)-TETRAPHOSPHATASE [ASYMMETRICAL]"/>
    <property type="match status" value="1"/>
</dbReference>
<dbReference type="GO" id="GO:0000166">
    <property type="term" value="F:nucleotide binding"/>
    <property type="evidence" value="ECO:0007669"/>
    <property type="project" value="UniProtKB-KW"/>
</dbReference>
<evidence type="ECO:0000256" key="6">
    <source>
        <dbReference type="RuleBase" id="RU003476"/>
    </source>
</evidence>
<evidence type="ECO:0000259" key="7">
    <source>
        <dbReference type="PROSITE" id="PS51462"/>
    </source>
</evidence>
<evidence type="ECO:0000256" key="5">
    <source>
        <dbReference type="ARBA" id="ARBA00032644"/>
    </source>
</evidence>
<sequence length="138" mass="15941">MKKEKSCGAVIYRENDGIEILLLKHKNGGHWAFPKGHVEKKETEEETALREIREETGLKVKLDTGFRQAVSYSPKPGVWKDVVYFAAKCEQSKTTPQEEEVLELRWESPGLALGTVTYENDRKLLQAFLEYWEKKPKT</sequence>
<dbReference type="SUPFAM" id="SSF55811">
    <property type="entry name" value="Nudix"/>
    <property type="match status" value="1"/>
</dbReference>
<dbReference type="PROSITE" id="PS00893">
    <property type="entry name" value="NUDIX_BOX"/>
    <property type="match status" value="1"/>
</dbReference>
<dbReference type="InterPro" id="IPR020084">
    <property type="entry name" value="NUDIX_hydrolase_CS"/>
</dbReference>
<reference evidence="8" key="1">
    <citation type="journal article" date="2021" name="PeerJ">
        <title>Extensive microbial diversity within the chicken gut microbiome revealed by metagenomics and culture.</title>
        <authorList>
            <person name="Gilroy R."/>
            <person name="Ravi A."/>
            <person name="Getino M."/>
            <person name="Pursley I."/>
            <person name="Horton D.L."/>
            <person name="Alikhan N.F."/>
            <person name="Baker D."/>
            <person name="Gharbi K."/>
            <person name="Hall N."/>
            <person name="Watson M."/>
            <person name="Adriaenssens E.M."/>
            <person name="Foster-Nyarko E."/>
            <person name="Jarju S."/>
            <person name="Secka A."/>
            <person name="Antonio M."/>
            <person name="Oren A."/>
            <person name="Chaudhuri R.R."/>
            <person name="La Ragione R."/>
            <person name="Hildebrand F."/>
            <person name="Pallen M.J."/>
        </authorList>
    </citation>
    <scope>NUCLEOTIDE SEQUENCE</scope>
    <source>
        <strain evidence="8">1282</strain>
    </source>
</reference>
<dbReference type="Pfam" id="PF00293">
    <property type="entry name" value="NUDIX"/>
    <property type="match status" value="1"/>
</dbReference>
<dbReference type="InterPro" id="IPR015797">
    <property type="entry name" value="NUDIX_hydrolase-like_dom_sf"/>
</dbReference>